<dbReference type="PANTHER" id="PTHR10492">
    <property type="match status" value="1"/>
</dbReference>
<dbReference type="InterPro" id="IPR049163">
    <property type="entry name" value="Pif1-like_2B_dom"/>
</dbReference>
<sequence>YPKSSRTQRSIGPKYTVPKDTVPKCGTQIVVVPKDPSYPKIPYPKIHRTQRNRTQIWYPKSSRTQRAIVPKDTVPKIGTQRVAVPKDPSYPKSLGPKDPGPTEYWPSTTVSKTVTSGISTRSSRFLTTCGQSMEMPIGSSFYWMLVMEQQTTTKIESIFQKEYLSRDEVEDESTNKYITTEILNYVWTSSLRPHRLRLKVGSFVMLLRNLDVISGMFSDTRFIAKELKRKCILCTFATGCKKGKDTLKRTQFPAKSESTKH</sequence>
<name>A0A8R1IDY2_CAEJA</name>
<accession>A0A8R1IDY2</accession>
<reference evidence="4" key="1">
    <citation type="submission" date="2010-08" db="EMBL/GenBank/DDBJ databases">
        <authorList>
            <consortium name="Caenorhabditis japonica Sequencing Consortium"/>
            <person name="Wilson R.K."/>
        </authorList>
    </citation>
    <scope>NUCLEOTIDE SEQUENCE [LARGE SCALE GENOMIC DNA]</scope>
    <source>
        <strain evidence="4">DF5081</strain>
    </source>
</reference>
<evidence type="ECO:0000313" key="4">
    <source>
        <dbReference type="Proteomes" id="UP000005237"/>
    </source>
</evidence>
<dbReference type="Pfam" id="PF21530">
    <property type="entry name" value="Pif1_2B_dom"/>
    <property type="match status" value="1"/>
</dbReference>
<dbReference type="PANTHER" id="PTHR10492:SF57">
    <property type="entry name" value="ATP-DEPENDENT DNA HELICASE"/>
    <property type="match status" value="1"/>
</dbReference>
<dbReference type="EnsemblMetazoa" id="CJA25286.1">
    <property type="protein sequence ID" value="CJA25286.1"/>
    <property type="gene ID" value="WBGene00180858"/>
</dbReference>
<reference evidence="3" key="2">
    <citation type="submission" date="2022-06" db="UniProtKB">
        <authorList>
            <consortium name="EnsemblMetazoa"/>
        </authorList>
    </citation>
    <scope>IDENTIFICATION</scope>
    <source>
        <strain evidence="3">DF5081</strain>
    </source>
</reference>
<dbReference type="AlphaFoldDB" id="A0A8R1IDY2"/>
<protein>
    <submittedName>
        <fullName evidence="3">ATP-dependent DNA helicase</fullName>
    </submittedName>
</protein>
<keyword evidence="4" id="KW-1185">Reference proteome</keyword>
<evidence type="ECO:0000313" key="3">
    <source>
        <dbReference type="EnsemblMetazoa" id="CJA25286.1"/>
    </source>
</evidence>
<organism evidence="3 4">
    <name type="scientific">Caenorhabditis japonica</name>
    <dbReference type="NCBI Taxonomy" id="281687"/>
    <lineage>
        <taxon>Eukaryota</taxon>
        <taxon>Metazoa</taxon>
        <taxon>Ecdysozoa</taxon>
        <taxon>Nematoda</taxon>
        <taxon>Chromadorea</taxon>
        <taxon>Rhabditida</taxon>
        <taxon>Rhabditina</taxon>
        <taxon>Rhabditomorpha</taxon>
        <taxon>Rhabditoidea</taxon>
        <taxon>Rhabditidae</taxon>
        <taxon>Peloderinae</taxon>
        <taxon>Caenorhabditis</taxon>
    </lineage>
</organism>
<feature type="region of interest" description="Disordered" evidence="1">
    <location>
        <begin position="83"/>
        <end position="108"/>
    </location>
</feature>
<feature type="domain" description="DNA helicase Pif1-like 2B" evidence="2">
    <location>
        <begin position="181"/>
        <end position="222"/>
    </location>
</feature>
<evidence type="ECO:0000256" key="1">
    <source>
        <dbReference type="SAM" id="MobiDB-lite"/>
    </source>
</evidence>
<evidence type="ECO:0000259" key="2">
    <source>
        <dbReference type="Pfam" id="PF21530"/>
    </source>
</evidence>
<proteinExistence type="predicted"/>
<dbReference type="Proteomes" id="UP000005237">
    <property type="component" value="Unassembled WGS sequence"/>
</dbReference>